<keyword evidence="1" id="KW-0687">Ribonucleoprotein</keyword>
<name>A0AAD9F8D1_DISEL</name>
<reference evidence="1" key="1">
    <citation type="submission" date="2023-04" db="EMBL/GenBank/DDBJ databases">
        <title>Chromosome-level genome of Chaenocephalus aceratus.</title>
        <authorList>
            <person name="Park H."/>
        </authorList>
    </citation>
    <scope>NUCLEOTIDE SEQUENCE</scope>
    <source>
        <strain evidence="1">DE</strain>
        <tissue evidence="1">Muscle</tissue>
    </source>
</reference>
<organism evidence="1 2">
    <name type="scientific">Dissostichus eleginoides</name>
    <name type="common">Patagonian toothfish</name>
    <name type="synonym">Dissostichus amissus</name>
    <dbReference type="NCBI Taxonomy" id="100907"/>
    <lineage>
        <taxon>Eukaryota</taxon>
        <taxon>Metazoa</taxon>
        <taxon>Chordata</taxon>
        <taxon>Craniata</taxon>
        <taxon>Vertebrata</taxon>
        <taxon>Euteleostomi</taxon>
        <taxon>Actinopterygii</taxon>
        <taxon>Neopterygii</taxon>
        <taxon>Teleostei</taxon>
        <taxon>Neoteleostei</taxon>
        <taxon>Acanthomorphata</taxon>
        <taxon>Eupercaria</taxon>
        <taxon>Perciformes</taxon>
        <taxon>Notothenioidei</taxon>
        <taxon>Nototheniidae</taxon>
        <taxon>Dissostichus</taxon>
    </lineage>
</organism>
<comment type="caution">
    <text evidence="1">The sequence shown here is derived from an EMBL/GenBank/DDBJ whole genome shotgun (WGS) entry which is preliminary data.</text>
</comment>
<gene>
    <name evidence="1" type="ORF">KUDE01_014136</name>
</gene>
<dbReference type="Proteomes" id="UP001228049">
    <property type="component" value="Unassembled WGS sequence"/>
</dbReference>
<proteinExistence type="predicted"/>
<evidence type="ECO:0000313" key="2">
    <source>
        <dbReference type="Proteomes" id="UP001228049"/>
    </source>
</evidence>
<protein>
    <submittedName>
        <fullName evidence="1">30S ribosomal protein S12 chloroplastic</fullName>
    </submittedName>
</protein>
<sequence length="66" mass="7461">MAGIVHIFHAGRRGYCQRVHTERPNLSNSTQQKNFRIVFDLDLMTSTTLLIWSGHNCSAEPCGVML</sequence>
<dbReference type="AlphaFoldDB" id="A0AAD9F8D1"/>
<dbReference type="GO" id="GO:0005840">
    <property type="term" value="C:ribosome"/>
    <property type="evidence" value="ECO:0007669"/>
    <property type="project" value="UniProtKB-KW"/>
</dbReference>
<keyword evidence="2" id="KW-1185">Reference proteome</keyword>
<accession>A0AAD9F8D1</accession>
<keyword evidence="1" id="KW-0689">Ribosomal protein</keyword>
<evidence type="ECO:0000313" key="1">
    <source>
        <dbReference type="EMBL" id="KAK1889460.1"/>
    </source>
</evidence>
<dbReference type="EMBL" id="JASDAP010000017">
    <property type="protein sequence ID" value="KAK1889460.1"/>
    <property type="molecule type" value="Genomic_DNA"/>
</dbReference>